<dbReference type="Proteomes" id="UP001165633">
    <property type="component" value="Unassembled WGS sequence"/>
</dbReference>
<feature type="domain" description="Transglycosylase SLT" evidence="3">
    <location>
        <begin position="358"/>
        <end position="447"/>
    </location>
</feature>
<evidence type="ECO:0000313" key="5">
    <source>
        <dbReference type="Proteomes" id="UP001165633"/>
    </source>
</evidence>
<dbReference type="PROSITE" id="PS00922">
    <property type="entry name" value="TRANSGLYCOSYLASE"/>
    <property type="match status" value="1"/>
</dbReference>
<dbReference type="SUPFAM" id="SSF53955">
    <property type="entry name" value="Lysozyme-like"/>
    <property type="match status" value="1"/>
</dbReference>
<dbReference type="Gene3D" id="1.10.530.10">
    <property type="match status" value="1"/>
</dbReference>
<organism evidence="4 5">
    <name type="scientific">Bombella dulcis</name>
    <dbReference type="NCBI Taxonomy" id="2967339"/>
    <lineage>
        <taxon>Bacteria</taxon>
        <taxon>Pseudomonadati</taxon>
        <taxon>Pseudomonadota</taxon>
        <taxon>Alphaproteobacteria</taxon>
        <taxon>Acetobacterales</taxon>
        <taxon>Acetobacteraceae</taxon>
        <taxon>Bombella</taxon>
    </lineage>
</organism>
<evidence type="ECO:0000256" key="2">
    <source>
        <dbReference type="ARBA" id="ARBA00009387"/>
    </source>
</evidence>
<dbReference type="InterPro" id="IPR023346">
    <property type="entry name" value="Lysozyme-like_dom_sf"/>
</dbReference>
<dbReference type="EMBL" id="JANIDV010000008">
    <property type="protein sequence ID" value="MCX5616989.1"/>
    <property type="molecule type" value="Genomic_DNA"/>
</dbReference>
<protein>
    <submittedName>
        <fullName evidence="4">Lytic transglycosylase domain-containing protein</fullName>
    </submittedName>
</protein>
<dbReference type="Pfam" id="PF01464">
    <property type="entry name" value="SLT"/>
    <property type="match status" value="1"/>
</dbReference>
<dbReference type="RefSeq" id="WP_266127967.1">
    <property type="nucleotide sequence ID" value="NZ_JANIDV010000008.1"/>
</dbReference>
<evidence type="ECO:0000313" key="4">
    <source>
        <dbReference type="EMBL" id="MCX5616989.1"/>
    </source>
</evidence>
<gene>
    <name evidence="4" type="ORF">NQF87_08415</name>
</gene>
<evidence type="ECO:0000256" key="1">
    <source>
        <dbReference type="ARBA" id="ARBA00007734"/>
    </source>
</evidence>
<name>A0ABT3WD31_9PROT</name>
<dbReference type="PANTHER" id="PTHR37423">
    <property type="entry name" value="SOLUBLE LYTIC MUREIN TRANSGLYCOSYLASE-RELATED"/>
    <property type="match status" value="1"/>
</dbReference>
<dbReference type="InterPro" id="IPR000189">
    <property type="entry name" value="Transglyc_AS"/>
</dbReference>
<sequence>MAILDVLTVQLLMDAGGLMKGAKQAQESLTKTEKSVEKTGKSLEGVGKKGADSFANFRREALGAIALFTGGAGIAAFTQDIAAANTALGSLSRQLDIAPKKLTQLHEAAKAAGVSPGDVDGFFRSIQSKASTNEGLAQLTRISQLTGVDFIDKNGKVRADALDQLAHSRKFQSLSRGVQDHYIQQLGGSTDITNLVDRKDYDDLKKRFEGLGPSEAQIRQGEQLLADWTELKANTDQVMQQVFSDLEPSIHNFLQALIALEKAHPKEIADDIAGIASALSVLSALLTAKSFMRIIRGLTGIGGGAGIAEAGLVGGVARFAGPVGVAAAALTPHELGTGDDYDMSKPRSVTLHHVDLERLTGAVAMQESHGNPNAVSRAGAQGLLQLMPSTARWLGVTNPFDADQSWAAGQKYLSQLLGKYQDLSKALAAYNWGPGNLDKDLKQNGGQWRSYLPRETSDYLAKVGRNYQTGNVVHHNTTTNAPTVNVVVNGGMGKPDDIRRMARQGASEALEQHEASKVG</sequence>
<comment type="similarity">
    <text evidence="1">Belongs to the transglycosylase Slt family.</text>
</comment>
<proteinExistence type="inferred from homology"/>
<evidence type="ECO:0000259" key="3">
    <source>
        <dbReference type="Pfam" id="PF01464"/>
    </source>
</evidence>
<dbReference type="InterPro" id="IPR008258">
    <property type="entry name" value="Transglycosylase_SLT_dom_1"/>
</dbReference>
<comment type="caution">
    <text evidence="4">The sequence shown here is derived from an EMBL/GenBank/DDBJ whole genome shotgun (WGS) entry which is preliminary data.</text>
</comment>
<comment type="similarity">
    <text evidence="2">Belongs to the virb1 family.</text>
</comment>
<keyword evidence="5" id="KW-1185">Reference proteome</keyword>
<dbReference type="PANTHER" id="PTHR37423:SF2">
    <property type="entry name" value="MEMBRANE-BOUND LYTIC MUREIN TRANSGLYCOSYLASE C"/>
    <property type="match status" value="1"/>
</dbReference>
<reference evidence="4" key="1">
    <citation type="submission" date="2022-07" db="EMBL/GenBank/DDBJ databases">
        <title>Bombella genomes.</title>
        <authorList>
            <person name="Harer L."/>
            <person name="Styblova S."/>
            <person name="Ehrmann M."/>
        </authorList>
    </citation>
    <scope>NUCLEOTIDE SEQUENCE</scope>
    <source>
        <strain evidence="4">TMW 2.2559</strain>
    </source>
</reference>
<accession>A0ABT3WD31</accession>
<dbReference type="CDD" id="cd00254">
    <property type="entry name" value="LT-like"/>
    <property type="match status" value="1"/>
</dbReference>